<evidence type="ECO:0000313" key="2">
    <source>
        <dbReference type="EMBL" id="QOR48087.1"/>
    </source>
</evidence>
<protein>
    <submittedName>
        <fullName evidence="2">Uncharacterized protein</fullName>
    </submittedName>
</protein>
<feature type="region of interest" description="Disordered" evidence="1">
    <location>
        <begin position="1"/>
        <end position="20"/>
    </location>
</feature>
<dbReference type="RefSeq" id="WP_197554145.1">
    <property type="nucleotide sequence ID" value="NZ_CP063212.1"/>
</dbReference>
<proteinExistence type="predicted"/>
<dbReference type="EMBL" id="CP063212">
    <property type="protein sequence ID" value="QOR48087.1"/>
    <property type="molecule type" value="Genomic_DNA"/>
</dbReference>
<evidence type="ECO:0000313" key="3">
    <source>
        <dbReference type="Proteomes" id="UP000594961"/>
    </source>
</evidence>
<sequence length="49" mass="5181">MISSKNRAGGTMQDRRDAGWVPGWAGWVPSLAGECQVGLAAAKPQPNEK</sequence>
<dbReference type="Proteomes" id="UP000594961">
    <property type="component" value="Chromosome"/>
</dbReference>
<accession>A0A7M1R3L1</accession>
<evidence type="ECO:0000256" key="1">
    <source>
        <dbReference type="SAM" id="MobiDB-lite"/>
    </source>
</evidence>
<dbReference type="AlphaFoldDB" id="A0A7M1R3L1"/>
<gene>
    <name evidence="2" type="ORF">INS90_01965</name>
</gene>
<organism evidence="2 3">
    <name type="scientific">Trueperella pecoris</name>
    <dbReference type="NCBI Taxonomy" id="2733571"/>
    <lineage>
        <taxon>Bacteria</taxon>
        <taxon>Bacillati</taxon>
        <taxon>Actinomycetota</taxon>
        <taxon>Actinomycetes</taxon>
        <taxon>Actinomycetales</taxon>
        <taxon>Actinomycetaceae</taxon>
        <taxon>Trueperella</taxon>
    </lineage>
</organism>
<name>A0A7M1R3L1_9ACTO</name>
<reference evidence="2 3" key="1">
    <citation type="submission" date="2020-10" db="EMBL/GenBank/DDBJ databases">
        <title>Trueperella pecoris sp. nov. isolated from bovine and porcine specimens.</title>
        <authorList>
            <person name="Schoenecker L."/>
            <person name="Schnydrig P."/>
            <person name="Brodard I."/>
            <person name="Thomann A."/>
            <person name="Hemphill A."/>
            <person name="Rodriguez-Campos S."/>
            <person name="Perreten V."/>
            <person name="Jores J."/>
            <person name="Kittl S."/>
        </authorList>
    </citation>
    <scope>NUCLEOTIDE SEQUENCE [LARGE SCALE GENOMIC DNA]</scope>
    <source>
        <strain evidence="2 3">19OD0592</strain>
    </source>
</reference>